<accession>A0A4S8MFP8</accession>
<evidence type="ECO:0000313" key="3">
    <source>
        <dbReference type="Proteomes" id="UP000297245"/>
    </source>
</evidence>
<dbReference type="OrthoDB" id="3240817at2759"/>
<dbReference type="EMBL" id="ML179089">
    <property type="protein sequence ID" value="THV01473.1"/>
    <property type="molecule type" value="Genomic_DNA"/>
</dbReference>
<feature type="region of interest" description="Disordered" evidence="1">
    <location>
        <begin position="1"/>
        <end position="20"/>
    </location>
</feature>
<feature type="compositionally biased region" description="Polar residues" evidence="1">
    <location>
        <begin position="1"/>
        <end position="12"/>
    </location>
</feature>
<keyword evidence="3" id="KW-1185">Reference proteome</keyword>
<name>A0A4S8MFP8_DENBC</name>
<evidence type="ECO:0000313" key="2">
    <source>
        <dbReference type="EMBL" id="THV01473.1"/>
    </source>
</evidence>
<protein>
    <recommendedName>
        <fullName evidence="4">Reverse transcriptase zinc-binding domain-containing protein</fullName>
    </recommendedName>
</protein>
<gene>
    <name evidence="2" type="ORF">K435DRAFT_853732</name>
</gene>
<reference evidence="2 3" key="1">
    <citation type="journal article" date="2019" name="Nat. Ecol. Evol.">
        <title>Megaphylogeny resolves global patterns of mushroom evolution.</title>
        <authorList>
            <person name="Varga T."/>
            <person name="Krizsan K."/>
            <person name="Foldi C."/>
            <person name="Dima B."/>
            <person name="Sanchez-Garcia M."/>
            <person name="Sanchez-Ramirez S."/>
            <person name="Szollosi G.J."/>
            <person name="Szarkandi J.G."/>
            <person name="Papp V."/>
            <person name="Albert L."/>
            <person name="Andreopoulos W."/>
            <person name="Angelini C."/>
            <person name="Antonin V."/>
            <person name="Barry K.W."/>
            <person name="Bougher N.L."/>
            <person name="Buchanan P."/>
            <person name="Buyck B."/>
            <person name="Bense V."/>
            <person name="Catcheside P."/>
            <person name="Chovatia M."/>
            <person name="Cooper J."/>
            <person name="Damon W."/>
            <person name="Desjardin D."/>
            <person name="Finy P."/>
            <person name="Geml J."/>
            <person name="Haridas S."/>
            <person name="Hughes K."/>
            <person name="Justo A."/>
            <person name="Karasinski D."/>
            <person name="Kautmanova I."/>
            <person name="Kiss B."/>
            <person name="Kocsube S."/>
            <person name="Kotiranta H."/>
            <person name="LaButti K.M."/>
            <person name="Lechner B.E."/>
            <person name="Liimatainen K."/>
            <person name="Lipzen A."/>
            <person name="Lukacs Z."/>
            <person name="Mihaltcheva S."/>
            <person name="Morgado L.N."/>
            <person name="Niskanen T."/>
            <person name="Noordeloos M.E."/>
            <person name="Ohm R.A."/>
            <person name="Ortiz-Santana B."/>
            <person name="Ovrebo C."/>
            <person name="Racz N."/>
            <person name="Riley R."/>
            <person name="Savchenko A."/>
            <person name="Shiryaev A."/>
            <person name="Soop K."/>
            <person name="Spirin V."/>
            <person name="Szebenyi C."/>
            <person name="Tomsovsky M."/>
            <person name="Tulloss R.E."/>
            <person name="Uehling J."/>
            <person name="Grigoriev I.V."/>
            <person name="Vagvolgyi C."/>
            <person name="Papp T."/>
            <person name="Martin F.M."/>
            <person name="Miettinen O."/>
            <person name="Hibbett D.S."/>
            <person name="Nagy L.G."/>
        </authorList>
    </citation>
    <scope>NUCLEOTIDE SEQUENCE [LARGE SCALE GENOMIC DNA]</scope>
    <source>
        <strain evidence="2 3">CBS 962.96</strain>
    </source>
</reference>
<evidence type="ECO:0008006" key="4">
    <source>
        <dbReference type="Google" id="ProtNLM"/>
    </source>
</evidence>
<dbReference type="AlphaFoldDB" id="A0A4S8MFP8"/>
<proteinExistence type="predicted"/>
<evidence type="ECO:0000256" key="1">
    <source>
        <dbReference type="SAM" id="MobiDB-lite"/>
    </source>
</evidence>
<sequence length="298" mass="33667">MSESLNEGTQKSVGAGGTGTGAGAGAGVETAIRPIGVRRALLALSYLHYLIKLPPTSFANLAFKASSALRASGKSCWLMDLDWVIQHLLGEHSLFLPHNDDLTPANLDLLTKAIEQNSNSVLLNEINSYYRLSLLWGRVEPTDPEDNLEPRSPVLCFRHYLHRVSNYRHQRSVTRLICGNLCPTMFRSSPGRCPKPDDIFDLKCCRACRQHYETPEHVLLQCLHVQEIVDLRRKFLSSVNIDPNLERSDSHCFELLKSLLFSWDQNAYTSKFVNDVLKVWKDGNNIERDGEDSDDERE</sequence>
<organism evidence="2 3">
    <name type="scientific">Dendrothele bispora (strain CBS 962.96)</name>
    <dbReference type="NCBI Taxonomy" id="1314807"/>
    <lineage>
        <taxon>Eukaryota</taxon>
        <taxon>Fungi</taxon>
        <taxon>Dikarya</taxon>
        <taxon>Basidiomycota</taxon>
        <taxon>Agaricomycotina</taxon>
        <taxon>Agaricomycetes</taxon>
        <taxon>Agaricomycetidae</taxon>
        <taxon>Agaricales</taxon>
        <taxon>Agaricales incertae sedis</taxon>
        <taxon>Dendrothele</taxon>
    </lineage>
</organism>
<dbReference type="Proteomes" id="UP000297245">
    <property type="component" value="Unassembled WGS sequence"/>
</dbReference>